<dbReference type="GO" id="GO:0005737">
    <property type="term" value="C:cytoplasm"/>
    <property type="evidence" value="ECO:0007669"/>
    <property type="project" value="TreeGrafter"/>
</dbReference>
<accession>A0A7M2WYI0</accession>
<dbReference type="Proteomes" id="UP000593765">
    <property type="component" value="Chromosome"/>
</dbReference>
<dbReference type="AlphaFoldDB" id="A0A7M2WYI0"/>
<dbReference type="SUPFAM" id="SSF51905">
    <property type="entry name" value="FAD/NAD(P)-binding domain"/>
    <property type="match status" value="1"/>
</dbReference>
<keyword evidence="3" id="KW-1185">Reference proteome</keyword>
<dbReference type="EMBL" id="CP063458">
    <property type="protein sequence ID" value="QOV90567.1"/>
    <property type="molecule type" value="Genomic_DNA"/>
</dbReference>
<name>A0A7M2WYI0_9BACT</name>
<dbReference type="Pfam" id="PF01266">
    <property type="entry name" value="DAO"/>
    <property type="match status" value="1"/>
</dbReference>
<sequence>MSNAQSIPAELIVASGANPSGRTDPIWYRDYTPPSFSALKANIRSDVCIVGAGIAGLMAAYLLAKAGLSVTVLEAKEVGGGESGRTSAHLASAIDDRFYEIERAHG</sequence>
<evidence type="ECO:0000313" key="3">
    <source>
        <dbReference type="Proteomes" id="UP000593765"/>
    </source>
</evidence>
<feature type="domain" description="FAD dependent oxidoreductase" evidence="1">
    <location>
        <begin position="46"/>
        <end position="95"/>
    </location>
</feature>
<dbReference type="PANTHER" id="PTHR13847">
    <property type="entry name" value="SARCOSINE DEHYDROGENASE-RELATED"/>
    <property type="match status" value="1"/>
</dbReference>
<dbReference type="InterPro" id="IPR036188">
    <property type="entry name" value="FAD/NAD-bd_sf"/>
</dbReference>
<dbReference type="Gene3D" id="3.50.50.60">
    <property type="entry name" value="FAD/NAD(P)-binding domain"/>
    <property type="match status" value="1"/>
</dbReference>
<dbReference type="KEGG" id="hbs:IPV69_04150"/>
<protein>
    <submittedName>
        <fullName evidence="2">FAD-dependent oxidoreductase</fullName>
    </submittedName>
</protein>
<dbReference type="PANTHER" id="PTHR13847:SF281">
    <property type="entry name" value="FAD DEPENDENT OXIDOREDUCTASE DOMAIN-CONTAINING PROTEIN"/>
    <property type="match status" value="1"/>
</dbReference>
<gene>
    <name evidence="2" type="ORF">IPV69_04150</name>
</gene>
<proteinExistence type="predicted"/>
<reference evidence="2 3" key="1">
    <citation type="submission" date="2020-10" db="EMBL/GenBank/DDBJ databases">
        <title>Wide distribution of Phycisphaera-like planctomycetes from WD2101 soil group in peatlands and genome analysis of the first cultivated representative.</title>
        <authorList>
            <person name="Dedysh S.N."/>
            <person name="Beletsky A.V."/>
            <person name="Ivanova A."/>
            <person name="Kulichevskaya I.S."/>
            <person name="Suzina N.E."/>
            <person name="Philippov D.A."/>
            <person name="Rakitin A.L."/>
            <person name="Mardanov A.V."/>
            <person name="Ravin N.V."/>
        </authorList>
    </citation>
    <scope>NUCLEOTIDE SEQUENCE [LARGE SCALE GENOMIC DNA]</scope>
    <source>
        <strain evidence="2 3">M1803</strain>
    </source>
</reference>
<evidence type="ECO:0000259" key="1">
    <source>
        <dbReference type="Pfam" id="PF01266"/>
    </source>
</evidence>
<organism evidence="2 3">
    <name type="scientific">Humisphaera borealis</name>
    <dbReference type="NCBI Taxonomy" id="2807512"/>
    <lineage>
        <taxon>Bacteria</taxon>
        <taxon>Pseudomonadati</taxon>
        <taxon>Planctomycetota</taxon>
        <taxon>Phycisphaerae</taxon>
        <taxon>Tepidisphaerales</taxon>
        <taxon>Tepidisphaeraceae</taxon>
        <taxon>Humisphaera</taxon>
    </lineage>
</organism>
<evidence type="ECO:0000313" key="2">
    <source>
        <dbReference type="EMBL" id="QOV90567.1"/>
    </source>
</evidence>
<dbReference type="InterPro" id="IPR006076">
    <property type="entry name" value="FAD-dep_OxRdtase"/>
</dbReference>
<dbReference type="PRINTS" id="PR00411">
    <property type="entry name" value="PNDRDTASEI"/>
</dbReference>